<dbReference type="PANTHER" id="PTHR12469:SF2">
    <property type="entry name" value="SUCCINATE DEHYDROGENASE ASSEMBLY FACTOR 2, MITOCHONDRIAL"/>
    <property type="match status" value="1"/>
</dbReference>
<dbReference type="InterPro" id="IPR005631">
    <property type="entry name" value="SDH"/>
</dbReference>
<dbReference type="SUPFAM" id="SSF109910">
    <property type="entry name" value="YgfY-like"/>
    <property type="match status" value="1"/>
</dbReference>
<organism evidence="4 5">
    <name type="scientific">Brevundimonas vitisensis</name>
    <dbReference type="NCBI Taxonomy" id="2800818"/>
    <lineage>
        <taxon>Bacteria</taxon>
        <taxon>Pseudomonadati</taxon>
        <taxon>Pseudomonadota</taxon>
        <taxon>Alphaproteobacteria</taxon>
        <taxon>Caulobacterales</taxon>
        <taxon>Caulobacteraceae</taxon>
        <taxon>Brevundimonas</taxon>
    </lineage>
</organism>
<evidence type="ECO:0000313" key="5">
    <source>
        <dbReference type="Proteomes" id="UP000595448"/>
    </source>
</evidence>
<name>A0ABX7BNF1_9CAUL</name>
<evidence type="ECO:0000256" key="3">
    <source>
        <dbReference type="ARBA" id="ARBA00023186"/>
    </source>
</evidence>
<dbReference type="RefSeq" id="WP_201103450.1">
    <property type="nucleotide sequence ID" value="NZ_CP067977.1"/>
</dbReference>
<proteinExistence type="inferred from homology"/>
<protein>
    <recommendedName>
        <fullName evidence="2">FAD assembly factor SdhE</fullName>
    </recommendedName>
</protein>
<dbReference type="Gene3D" id="1.10.150.250">
    <property type="entry name" value="Flavinator of succinate dehydrogenase"/>
    <property type="match status" value="1"/>
</dbReference>
<sequence length="98" mass="10856">MTDHPDTTKLDRLRFRAWRRGFREADLVLGPFIDTVGPTLDESELDAFQALLEAEDHQIYAWIIGEAPLPADYDAALMGKIQTFMRAHVAAAVAEGAG</sequence>
<evidence type="ECO:0000256" key="1">
    <source>
        <dbReference type="ARBA" id="ARBA00008571"/>
    </source>
</evidence>
<keyword evidence="5" id="KW-1185">Reference proteome</keyword>
<dbReference type="Proteomes" id="UP000595448">
    <property type="component" value="Chromosome"/>
</dbReference>
<evidence type="ECO:0000256" key="2">
    <source>
        <dbReference type="ARBA" id="ARBA00019418"/>
    </source>
</evidence>
<reference evidence="4 5" key="1">
    <citation type="submission" date="2021-01" db="EMBL/GenBank/DDBJ databases">
        <title>Brevundimonas vitis sp. nov., an bacterium isolated from grape (Vitis vinifera).</title>
        <authorList>
            <person name="Jiang L."/>
            <person name="Lee J."/>
        </authorList>
    </citation>
    <scope>NUCLEOTIDE SEQUENCE [LARGE SCALE GENOMIC DNA]</scope>
    <source>
        <strain evidence="4 5">GRTSA-9</strain>
    </source>
</reference>
<dbReference type="InterPro" id="IPR036714">
    <property type="entry name" value="SDH_sf"/>
</dbReference>
<evidence type="ECO:0000313" key="4">
    <source>
        <dbReference type="EMBL" id="QQQ19099.1"/>
    </source>
</evidence>
<dbReference type="EMBL" id="CP067977">
    <property type="protein sequence ID" value="QQQ19099.1"/>
    <property type="molecule type" value="Genomic_DNA"/>
</dbReference>
<dbReference type="Pfam" id="PF03937">
    <property type="entry name" value="Sdh5"/>
    <property type="match status" value="1"/>
</dbReference>
<keyword evidence="3" id="KW-0143">Chaperone</keyword>
<accession>A0ABX7BNF1</accession>
<gene>
    <name evidence="4" type="ORF">JIP62_02940</name>
</gene>
<comment type="similarity">
    <text evidence="1">Belongs to the SdhE FAD assembly factor family.</text>
</comment>
<dbReference type="PANTHER" id="PTHR12469">
    <property type="entry name" value="PROTEIN EMI5 HOMOLOG, MITOCHONDRIAL"/>
    <property type="match status" value="1"/>
</dbReference>